<feature type="compositionally biased region" description="Basic and acidic residues" evidence="1">
    <location>
        <begin position="186"/>
        <end position="202"/>
    </location>
</feature>
<evidence type="ECO:0000313" key="4">
    <source>
        <dbReference type="Proteomes" id="UP000595140"/>
    </source>
</evidence>
<dbReference type="AlphaFoldDB" id="A0A484MYI0"/>
<gene>
    <name evidence="3" type="ORF">CCAM_LOCUS35626</name>
</gene>
<feature type="region of interest" description="Disordered" evidence="1">
    <location>
        <begin position="272"/>
        <end position="307"/>
    </location>
</feature>
<accession>A0A484MYI0</accession>
<dbReference type="PANTHER" id="PTHR31805:SF16">
    <property type="entry name" value="FORMIN-LIKE PROTEIN (DUF1421)"/>
    <property type="match status" value="1"/>
</dbReference>
<protein>
    <recommendedName>
        <fullName evidence="2">DUF1421 domain-containing protein</fullName>
    </recommendedName>
</protein>
<proteinExistence type="predicted"/>
<feature type="compositionally biased region" description="Polar residues" evidence="1">
    <location>
        <begin position="289"/>
        <end position="307"/>
    </location>
</feature>
<dbReference type="Pfam" id="PF07223">
    <property type="entry name" value="DUF1421"/>
    <property type="match status" value="1"/>
</dbReference>
<sequence length="502" mass="55423">METGSAGLATASVSKGFDFASGDVLCDYANRERSTRSHSDPAIGSNSEKEFPKNKMTRSSMLPTLAYHPPQGSLSQDAIDAVEMSVKKHTDNLMRFLEGISSRLSQLELYCYNLEKSITEIHSDLVHDHEDANSKLKSFEKHLHEVHRSVEILIEKQELAESQDELANLQFARKESATVTKSSSQQHEERTPRQHSSCDAKQSDNNSLDFNGQQLLLASPHQHQAPITQIQHIPPPVSPQAISPHSQGYYLTPPSPPNQQLLQLAQGQYMPTTDSHSQKQTIMPPHPSLLTQSNQTSRAQSAPPYQQQLLPHQKHIQQPHQVSDAYIPYPPSQPTPSPEMVPYNIPFSGSPQTSHNHPEGMLYGSRPGQQLQAPANQHLKPAFGGPGEGYGISHVMYEGGGEGEERGHRPPQQSPPAFQQGSYLPPQLPSGNANVMVRHPRQMTHNFLHKELVEKVVSMGYMADEVINAIQRLEGSGQAVDFNVVLDQLNGPSSGGGSHKLW</sequence>
<feature type="region of interest" description="Disordered" evidence="1">
    <location>
        <begin position="397"/>
        <end position="430"/>
    </location>
</feature>
<dbReference type="PANTHER" id="PTHR31805">
    <property type="entry name" value="RECEPTOR-LIKE KINASE, PUTATIVE (DUF1421)-RELATED"/>
    <property type="match status" value="1"/>
</dbReference>
<evidence type="ECO:0000256" key="1">
    <source>
        <dbReference type="SAM" id="MobiDB-lite"/>
    </source>
</evidence>
<dbReference type="OrthoDB" id="549883at2759"/>
<evidence type="ECO:0000313" key="3">
    <source>
        <dbReference type="EMBL" id="VFQ93850.1"/>
    </source>
</evidence>
<feature type="region of interest" description="Disordered" evidence="1">
    <location>
        <begin position="177"/>
        <end position="208"/>
    </location>
</feature>
<reference evidence="3 4" key="1">
    <citation type="submission" date="2018-04" db="EMBL/GenBank/DDBJ databases">
        <authorList>
            <person name="Vogel A."/>
        </authorList>
    </citation>
    <scope>NUCLEOTIDE SEQUENCE [LARGE SCALE GENOMIC DNA]</scope>
</reference>
<feature type="compositionally biased region" description="Polar residues" evidence="1">
    <location>
        <begin position="272"/>
        <end position="281"/>
    </location>
</feature>
<dbReference type="InterPro" id="IPR010820">
    <property type="entry name" value="DUF1421"/>
</dbReference>
<feature type="domain" description="DUF1421" evidence="2">
    <location>
        <begin position="451"/>
        <end position="490"/>
    </location>
</feature>
<evidence type="ECO:0000259" key="2">
    <source>
        <dbReference type="Pfam" id="PF07223"/>
    </source>
</evidence>
<organism evidence="3 4">
    <name type="scientific">Cuscuta campestris</name>
    <dbReference type="NCBI Taxonomy" id="132261"/>
    <lineage>
        <taxon>Eukaryota</taxon>
        <taxon>Viridiplantae</taxon>
        <taxon>Streptophyta</taxon>
        <taxon>Embryophyta</taxon>
        <taxon>Tracheophyta</taxon>
        <taxon>Spermatophyta</taxon>
        <taxon>Magnoliopsida</taxon>
        <taxon>eudicotyledons</taxon>
        <taxon>Gunneridae</taxon>
        <taxon>Pentapetalae</taxon>
        <taxon>asterids</taxon>
        <taxon>lamiids</taxon>
        <taxon>Solanales</taxon>
        <taxon>Convolvulaceae</taxon>
        <taxon>Cuscuteae</taxon>
        <taxon>Cuscuta</taxon>
        <taxon>Cuscuta subgen. Grammica</taxon>
        <taxon>Cuscuta sect. Cleistogrammica</taxon>
    </lineage>
</organism>
<feature type="region of interest" description="Disordered" evidence="1">
    <location>
        <begin position="32"/>
        <end position="55"/>
    </location>
</feature>
<dbReference type="EMBL" id="OOIL02005040">
    <property type="protein sequence ID" value="VFQ93850.1"/>
    <property type="molecule type" value="Genomic_DNA"/>
</dbReference>
<name>A0A484MYI0_9ASTE</name>
<keyword evidence="4" id="KW-1185">Reference proteome</keyword>
<dbReference type="Proteomes" id="UP000595140">
    <property type="component" value="Unassembled WGS sequence"/>
</dbReference>